<comment type="subcellular location">
    <subcellularLocation>
        <location evidence="1">Endomembrane system</location>
    </subcellularLocation>
    <subcellularLocation>
        <location evidence="6">Synapse</location>
    </subcellularLocation>
</comment>
<evidence type="ECO:0000259" key="8">
    <source>
        <dbReference type="PROSITE" id="PS51258"/>
    </source>
</evidence>
<evidence type="ECO:0000313" key="10">
    <source>
        <dbReference type="Proteomes" id="UP001168972"/>
    </source>
</evidence>
<evidence type="ECO:0000256" key="6">
    <source>
        <dbReference type="ARBA" id="ARBA00034103"/>
    </source>
</evidence>
<dbReference type="PROSITE" id="PS51258">
    <property type="entry name" value="MHD1"/>
    <property type="match status" value="1"/>
</dbReference>
<feature type="domain" description="MHD1" evidence="8">
    <location>
        <begin position="530"/>
        <end position="661"/>
    </location>
</feature>
<keyword evidence="3" id="KW-0770">Synapse</keyword>
<reference evidence="9" key="2">
    <citation type="submission" date="2023-03" db="EMBL/GenBank/DDBJ databases">
        <authorList>
            <person name="Inwood S.N."/>
            <person name="Skelly J.G."/>
            <person name="Guhlin J."/>
            <person name="Harrop T.W.R."/>
            <person name="Goldson S.G."/>
            <person name="Dearden P.K."/>
        </authorList>
    </citation>
    <scope>NUCLEOTIDE SEQUENCE</scope>
    <source>
        <strain evidence="9">Lincoln</strain>
        <tissue evidence="9">Whole body</tissue>
    </source>
</reference>
<dbReference type="GO" id="GO:0016079">
    <property type="term" value="P:synaptic vesicle exocytosis"/>
    <property type="evidence" value="ECO:0007669"/>
    <property type="project" value="InterPro"/>
</dbReference>
<dbReference type="Gene3D" id="1.10.357.50">
    <property type="match status" value="1"/>
</dbReference>
<dbReference type="InterPro" id="IPR010439">
    <property type="entry name" value="MUN_dom"/>
</dbReference>
<feature type="region of interest" description="Disordered" evidence="7">
    <location>
        <begin position="434"/>
        <end position="455"/>
    </location>
</feature>
<feature type="compositionally biased region" description="Polar residues" evidence="7">
    <location>
        <begin position="116"/>
        <end position="153"/>
    </location>
</feature>
<dbReference type="AlphaFoldDB" id="A0AA39FF17"/>
<proteinExistence type="predicted"/>
<evidence type="ECO:0000256" key="7">
    <source>
        <dbReference type="SAM" id="MobiDB-lite"/>
    </source>
</evidence>
<keyword evidence="4" id="KW-0446">Lipid-binding</keyword>
<feature type="compositionally biased region" description="Gly residues" evidence="7">
    <location>
        <begin position="40"/>
        <end position="52"/>
    </location>
</feature>
<dbReference type="GO" id="GO:0098793">
    <property type="term" value="C:presynapse"/>
    <property type="evidence" value="ECO:0007669"/>
    <property type="project" value="GOC"/>
</dbReference>
<dbReference type="InterPro" id="IPR014770">
    <property type="entry name" value="Munc13_1"/>
</dbReference>
<dbReference type="GO" id="GO:0012505">
    <property type="term" value="C:endomembrane system"/>
    <property type="evidence" value="ECO:0007669"/>
    <property type="project" value="UniProtKB-SubCell"/>
</dbReference>
<dbReference type="GO" id="GO:0046872">
    <property type="term" value="F:metal ion binding"/>
    <property type="evidence" value="ECO:0007669"/>
    <property type="project" value="UniProtKB-KW"/>
</dbReference>
<accession>A0AA39FF17</accession>
<protein>
    <recommendedName>
        <fullName evidence="8">MHD1 domain-containing protein</fullName>
    </recommendedName>
</protein>
<dbReference type="EMBL" id="JAQQBR010001831">
    <property type="protein sequence ID" value="KAK0168374.1"/>
    <property type="molecule type" value="Genomic_DNA"/>
</dbReference>
<evidence type="ECO:0000256" key="3">
    <source>
        <dbReference type="ARBA" id="ARBA00023018"/>
    </source>
</evidence>
<dbReference type="PANTHER" id="PTHR12166">
    <property type="entry name" value="CALCIUM-DEPENDENT SECRETION ACTIVATOR"/>
    <property type="match status" value="1"/>
</dbReference>
<dbReference type="FunFam" id="1.10.357.50:FF:000002">
    <property type="entry name" value="calcium-dependent secretion activator 2 isoform X7"/>
    <property type="match status" value="1"/>
</dbReference>
<keyword evidence="10" id="KW-1185">Reference proteome</keyword>
<dbReference type="SMART" id="SM01145">
    <property type="entry name" value="DUF1041"/>
    <property type="match status" value="1"/>
</dbReference>
<dbReference type="GO" id="GO:1990504">
    <property type="term" value="P:dense core granule exocytosis"/>
    <property type="evidence" value="ECO:0007669"/>
    <property type="project" value="InterPro"/>
</dbReference>
<reference evidence="9" key="1">
    <citation type="journal article" date="2023" name="bioRxiv">
        <title>Scaffold-level genome assemblies of two parasitoid biocontrol wasps reveal the parthenogenesis mechanism and an associated novel virus.</title>
        <authorList>
            <person name="Inwood S."/>
            <person name="Skelly J."/>
            <person name="Guhlin J."/>
            <person name="Harrop T."/>
            <person name="Goldson S."/>
            <person name="Dearden P."/>
        </authorList>
    </citation>
    <scope>NUCLEOTIDE SEQUENCE</scope>
    <source>
        <strain evidence="9">Lincoln</strain>
        <tissue evidence="9">Whole body</tissue>
    </source>
</reference>
<dbReference type="Pfam" id="PF06292">
    <property type="entry name" value="MUN"/>
    <property type="match status" value="1"/>
</dbReference>
<evidence type="ECO:0000256" key="4">
    <source>
        <dbReference type="ARBA" id="ARBA00023121"/>
    </source>
</evidence>
<feature type="compositionally biased region" description="Gly residues" evidence="7">
    <location>
        <begin position="20"/>
        <end position="33"/>
    </location>
</feature>
<evidence type="ECO:0000256" key="5">
    <source>
        <dbReference type="ARBA" id="ARBA00023136"/>
    </source>
</evidence>
<feature type="compositionally biased region" description="Low complexity" evidence="7">
    <location>
        <begin position="53"/>
        <end position="87"/>
    </location>
</feature>
<evidence type="ECO:0000256" key="2">
    <source>
        <dbReference type="ARBA" id="ARBA00022448"/>
    </source>
</evidence>
<feature type="compositionally biased region" description="Basic and acidic residues" evidence="7">
    <location>
        <begin position="154"/>
        <end position="171"/>
    </location>
</feature>
<name>A0AA39FF17_MICHY</name>
<keyword evidence="2" id="KW-0813">Transport</keyword>
<dbReference type="Proteomes" id="UP001168972">
    <property type="component" value="Unassembled WGS sequence"/>
</dbReference>
<keyword evidence="5" id="KW-0472">Membrane</keyword>
<evidence type="ECO:0000313" key="9">
    <source>
        <dbReference type="EMBL" id="KAK0168374.1"/>
    </source>
</evidence>
<dbReference type="InterPro" id="IPR033227">
    <property type="entry name" value="CAPS"/>
</dbReference>
<feature type="region of interest" description="Disordered" evidence="7">
    <location>
        <begin position="1"/>
        <end position="171"/>
    </location>
</feature>
<dbReference type="PANTHER" id="PTHR12166:SF8">
    <property type="entry name" value="CALCIUM-DEPENDENT SECRETION ACTIVATOR"/>
    <property type="match status" value="1"/>
</dbReference>
<sequence>MIDPSSSEEESDEDQSTNRGGPGGGRGANAGGHGSRRHPGGGGGGSSAGAGSGSSATSATAGLTASPGGHSQGSVSSSSLHSGSLHGPHGRALSGGQGHHASQQEAAAGAGLDVPNLSSARNSLSPSMSATQDAANYAKSTQRPMSPSPSVASEKNEVDLQDKQEREEEERKTRIQLYVFISRCIAYPFNAKQPTDMTRRQMKITKQQLETLCSRFQAFLKGETQIMADEAFHNAIQNYFDVFLKSERVVRMVQSGACSQYDFREVFRNNIEKRVRSLPEIDGLSKETVLTSWLAKFDCIFKGTGDEDNKRPSRMQQQSLNSELILSKEQLYDMFQQILGIKKFEHQLLFNALLLDSADEQAAAIRRELDGRIQKVNEMEKNRKLMPRFLLKEMESLYIEELKSSINLLMTNLESLPVSKGSIDSKYGLQKLKRRSDRSRYRTQGSLAKLEGDSADSDPQLTKMDVGLTFSLEVIVMEVKGLKSLAPNRIVYCTMEVEGGEKLQTDQAEASKPIDLLVEHAEIFWSLFAVDMDKVLSEQPPDTWDSFPLFQILNDYLRMDDNLKNGRFHQHLRDTFAPLVVRYVDLMETSIAQSIHKGFEKERWEIKGNGCATSEDLFWKLDALQSFIGGLHWPDQEFRQHLEQRLKLMACDMIESCIQRTDTAFQQWLKKGVTFISTDYIIPSEMCAMVNVILDAKNQSFKLCTVDGVDVHQYHEKIDDLIEKTLASMNQGMINKLVAVLEATLSKLSRYDEGSFIGSILSFTKVSGSGKEMGQAYVNFTRNCMDQIRSKVIDELWILNFFEQWYIAQIQMLCNWLSDRLDHNLHLYQCTCLAHIVKKIYSDFELQGVMEDKLNSKTYQTISQRMQTEEATCALTMSAQNDEGLSENGNDDEVERPKTKVTIVESAGAEDANYVANISNVTSNVVGKVGSMFGKGIGGLSTKFGGPSWF</sequence>
<feature type="compositionally biased region" description="Acidic residues" evidence="7">
    <location>
        <begin position="1"/>
        <end position="15"/>
    </location>
</feature>
<comment type="caution">
    <text evidence="9">The sequence shown here is derived from an EMBL/GenBank/DDBJ whole genome shotgun (WGS) entry which is preliminary data.</text>
</comment>
<gene>
    <name evidence="9" type="ORF">PV327_002182</name>
</gene>
<evidence type="ECO:0000256" key="1">
    <source>
        <dbReference type="ARBA" id="ARBA00004308"/>
    </source>
</evidence>
<organism evidence="9 10">
    <name type="scientific">Microctonus hyperodae</name>
    <name type="common">Parasitoid wasp</name>
    <dbReference type="NCBI Taxonomy" id="165561"/>
    <lineage>
        <taxon>Eukaryota</taxon>
        <taxon>Metazoa</taxon>
        <taxon>Ecdysozoa</taxon>
        <taxon>Arthropoda</taxon>
        <taxon>Hexapoda</taxon>
        <taxon>Insecta</taxon>
        <taxon>Pterygota</taxon>
        <taxon>Neoptera</taxon>
        <taxon>Endopterygota</taxon>
        <taxon>Hymenoptera</taxon>
        <taxon>Apocrita</taxon>
        <taxon>Ichneumonoidea</taxon>
        <taxon>Braconidae</taxon>
        <taxon>Euphorinae</taxon>
        <taxon>Microctonus</taxon>
    </lineage>
</organism>
<dbReference type="GO" id="GO:0008289">
    <property type="term" value="F:lipid binding"/>
    <property type="evidence" value="ECO:0007669"/>
    <property type="project" value="UniProtKB-KW"/>
</dbReference>